<evidence type="ECO:0000256" key="3">
    <source>
        <dbReference type="ARBA" id="ARBA00022989"/>
    </source>
</evidence>
<evidence type="ECO:0000256" key="2">
    <source>
        <dbReference type="ARBA" id="ARBA00022692"/>
    </source>
</evidence>
<protein>
    <submittedName>
        <fullName evidence="6">RDD family protein</fullName>
    </submittedName>
</protein>
<dbReference type="EMBL" id="JBHRUJ010000004">
    <property type="protein sequence ID" value="MFC3210023.1"/>
    <property type="molecule type" value="Genomic_DNA"/>
</dbReference>
<gene>
    <name evidence="6" type="ORF">ACFOEJ_02920</name>
</gene>
<reference evidence="7" key="1">
    <citation type="journal article" date="2019" name="Int. J. Syst. Evol. Microbiol.">
        <title>The Global Catalogue of Microorganisms (GCM) 10K type strain sequencing project: providing services to taxonomists for standard genome sequencing and annotation.</title>
        <authorList>
            <consortium name="The Broad Institute Genomics Platform"/>
            <consortium name="The Broad Institute Genome Sequencing Center for Infectious Disease"/>
            <person name="Wu L."/>
            <person name="Ma J."/>
        </authorList>
    </citation>
    <scope>NUCLEOTIDE SEQUENCE [LARGE SCALE GENOMIC DNA]</scope>
    <source>
        <strain evidence="7">CCM 320</strain>
    </source>
</reference>
<keyword evidence="4" id="KW-0472">Membrane</keyword>
<keyword evidence="3" id="KW-1133">Transmembrane helix</keyword>
<keyword evidence="7" id="KW-1185">Reference proteome</keyword>
<sequence>MKRLMKKRIKAMAIDTVITMGVTAALEPLFRNKLKNKAAYDALAPSLIFWGLEYAQMRMSGQTIGHKMAGIVIDTTDGSALSSEQILKRLVHRDSISTISYLRDREKYDFYEGTKLPHDLYADTVVKEYFKEKMEPKL</sequence>
<evidence type="ECO:0000313" key="6">
    <source>
        <dbReference type="EMBL" id="MFC3210023.1"/>
    </source>
</evidence>
<evidence type="ECO:0000256" key="4">
    <source>
        <dbReference type="ARBA" id="ARBA00023136"/>
    </source>
</evidence>
<keyword evidence="2" id="KW-0812">Transmembrane</keyword>
<proteinExistence type="predicted"/>
<accession>A0ABV7KKR7</accession>
<feature type="domain" description="RDD" evidence="5">
    <location>
        <begin position="6"/>
        <end position="91"/>
    </location>
</feature>
<evidence type="ECO:0000256" key="1">
    <source>
        <dbReference type="ARBA" id="ARBA00004141"/>
    </source>
</evidence>
<dbReference type="Proteomes" id="UP001595625">
    <property type="component" value="Unassembled WGS sequence"/>
</dbReference>
<organism evidence="6 7">
    <name type="scientific">Planomicrobium okeanokoites</name>
    <name type="common">Planococcus okeanokoites</name>
    <name type="synonym">Flavobacterium okeanokoites</name>
    <dbReference type="NCBI Taxonomy" id="244"/>
    <lineage>
        <taxon>Bacteria</taxon>
        <taxon>Bacillati</taxon>
        <taxon>Bacillota</taxon>
        <taxon>Bacilli</taxon>
        <taxon>Bacillales</taxon>
        <taxon>Caryophanaceae</taxon>
        <taxon>Planomicrobium</taxon>
    </lineage>
</organism>
<evidence type="ECO:0000259" key="5">
    <source>
        <dbReference type="Pfam" id="PF06271"/>
    </source>
</evidence>
<evidence type="ECO:0000313" key="7">
    <source>
        <dbReference type="Proteomes" id="UP001595625"/>
    </source>
</evidence>
<dbReference type="RefSeq" id="WP_084242702.1">
    <property type="nucleotide sequence ID" value="NZ_CANMQG010000004.1"/>
</dbReference>
<dbReference type="InterPro" id="IPR010432">
    <property type="entry name" value="RDD"/>
</dbReference>
<name>A0ABV7KKR7_PLAOK</name>
<comment type="subcellular location">
    <subcellularLocation>
        <location evidence="1">Membrane</location>
        <topology evidence="1">Multi-pass membrane protein</topology>
    </subcellularLocation>
</comment>
<dbReference type="Pfam" id="PF06271">
    <property type="entry name" value="RDD"/>
    <property type="match status" value="1"/>
</dbReference>
<comment type="caution">
    <text evidence="6">The sequence shown here is derived from an EMBL/GenBank/DDBJ whole genome shotgun (WGS) entry which is preliminary data.</text>
</comment>